<keyword evidence="5" id="KW-0472">Membrane</keyword>
<evidence type="ECO:0000256" key="2">
    <source>
        <dbReference type="ARBA" id="ARBA00022692"/>
    </source>
</evidence>
<evidence type="ECO:0000256" key="3">
    <source>
        <dbReference type="ARBA" id="ARBA00022729"/>
    </source>
</evidence>
<evidence type="ECO:0000256" key="5">
    <source>
        <dbReference type="SAM" id="Phobius"/>
    </source>
</evidence>
<evidence type="ECO:0000313" key="7">
    <source>
        <dbReference type="Proteomes" id="UP000292052"/>
    </source>
</evidence>
<keyword evidence="3" id="KW-0732">Signal</keyword>
<accession>A0A482VTX5</accession>
<organism evidence="6 7">
    <name type="scientific">Asbolus verrucosus</name>
    <name type="common">Desert ironclad beetle</name>
    <dbReference type="NCBI Taxonomy" id="1661398"/>
    <lineage>
        <taxon>Eukaryota</taxon>
        <taxon>Metazoa</taxon>
        <taxon>Ecdysozoa</taxon>
        <taxon>Arthropoda</taxon>
        <taxon>Hexapoda</taxon>
        <taxon>Insecta</taxon>
        <taxon>Pterygota</taxon>
        <taxon>Neoptera</taxon>
        <taxon>Endopterygota</taxon>
        <taxon>Coleoptera</taxon>
        <taxon>Polyphaga</taxon>
        <taxon>Cucujiformia</taxon>
        <taxon>Tenebrionidae</taxon>
        <taxon>Pimeliinae</taxon>
        <taxon>Asbolus</taxon>
    </lineage>
</organism>
<evidence type="ECO:0000313" key="6">
    <source>
        <dbReference type="EMBL" id="RZC36176.1"/>
    </source>
</evidence>
<name>A0A482VTX5_ASBVE</name>
<feature type="non-terminal residue" evidence="6">
    <location>
        <position position="1"/>
    </location>
</feature>
<dbReference type="GO" id="GO:0016020">
    <property type="term" value="C:membrane"/>
    <property type="evidence" value="ECO:0007669"/>
    <property type="project" value="UniProtKB-SubCell"/>
</dbReference>
<proteinExistence type="predicted"/>
<dbReference type="AlphaFoldDB" id="A0A482VTX5"/>
<dbReference type="OrthoDB" id="6285106at2759"/>
<keyword evidence="2 5" id="KW-0812">Transmembrane</keyword>
<evidence type="ECO:0000256" key="4">
    <source>
        <dbReference type="ARBA" id="ARBA00022989"/>
    </source>
</evidence>
<dbReference type="Proteomes" id="UP000292052">
    <property type="component" value="Unassembled WGS sequence"/>
</dbReference>
<evidence type="ECO:0000256" key="1">
    <source>
        <dbReference type="ARBA" id="ARBA00004479"/>
    </source>
</evidence>
<dbReference type="PANTHER" id="PTHR13055">
    <property type="entry name" value="TUMOR ENDOTHELIAL MARKER 7 RELATED"/>
    <property type="match status" value="1"/>
</dbReference>
<keyword evidence="7" id="KW-1185">Reference proteome</keyword>
<protein>
    <submittedName>
        <fullName evidence="6">Plexin domain-containing protein 2</fullName>
    </submittedName>
</protein>
<sequence length="301" mass="34075">TLQTGPEIGQHYWIDLANRSDTKVSDILSKSHRRAATVQLSFEFPFYGHLIKNVTIATGGFLYTGDYVHSWLAATQYIAPLMANFDTSISNDSYIRYVDNGTAFTVEWEKVALRDKPNVGEFTFQTTLHKNGDIVFVYQNVPFFITSIEDDHHPVKVGLSDAYIIDRTVFRKFQNNRWTCQWCPSINRCSNGVDRNRQIWLTRGCEKKQVDNVTMCSHISGADIFDESNITYTHDVNEFQHQLEGYSKASSASALGPNHPVKMGVSSIMAILFLIAMVAGLAIWILYAYRNPHTTSGQILI</sequence>
<feature type="non-terminal residue" evidence="6">
    <location>
        <position position="301"/>
    </location>
</feature>
<dbReference type="EMBL" id="QDEB01064506">
    <property type="protein sequence ID" value="RZC36176.1"/>
    <property type="molecule type" value="Genomic_DNA"/>
</dbReference>
<keyword evidence="4 5" id="KW-1133">Transmembrane helix</keyword>
<feature type="transmembrane region" description="Helical" evidence="5">
    <location>
        <begin position="268"/>
        <end position="289"/>
    </location>
</feature>
<dbReference type="InterPro" id="IPR031152">
    <property type="entry name" value="PLXDC"/>
</dbReference>
<reference evidence="6 7" key="1">
    <citation type="submission" date="2017-03" db="EMBL/GenBank/DDBJ databases">
        <title>Genome of the blue death feigning beetle - Asbolus verrucosus.</title>
        <authorList>
            <person name="Rider S.D."/>
        </authorList>
    </citation>
    <scope>NUCLEOTIDE SEQUENCE [LARGE SCALE GENOMIC DNA]</scope>
    <source>
        <strain evidence="6">Butters</strain>
        <tissue evidence="6">Head and leg muscle</tissue>
    </source>
</reference>
<comment type="subcellular location">
    <subcellularLocation>
        <location evidence="1">Membrane</location>
        <topology evidence="1">Single-pass type I membrane protein</topology>
    </subcellularLocation>
</comment>
<gene>
    <name evidence="6" type="ORF">BDFB_011845</name>
</gene>
<dbReference type="PANTHER" id="PTHR13055:SF12">
    <property type="entry name" value="LD40707P"/>
    <property type="match status" value="1"/>
</dbReference>
<comment type="caution">
    <text evidence="6">The sequence shown here is derived from an EMBL/GenBank/DDBJ whole genome shotgun (WGS) entry which is preliminary data.</text>
</comment>